<evidence type="ECO:0000259" key="1">
    <source>
        <dbReference type="PROSITE" id="PS51186"/>
    </source>
</evidence>
<accession>A0A165UET3</accession>
<dbReference type="Proteomes" id="UP000076727">
    <property type="component" value="Unassembled WGS sequence"/>
</dbReference>
<keyword evidence="3" id="KW-1185">Reference proteome</keyword>
<name>A0A165UET3_9APHY</name>
<proteinExistence type="predicted"/>
<reference evidence="2 3" key="1">
    <citation type="journal article" date="2016" name="Mol. Biol. Evol.">
        <title>Comparative Genomics of Early-Diverging Mushroom-Forming Fungi Provides Insights into the Origins of Lignocellulose Decay Capabilities.</title>
        <authorList>
            <person name="Nagy L.G."/>
            <person name="Riley R."/>
            <person name="Tritt A."/>
            <person name="Adam C."/>
            <person name="Daum C."/>
            <person name="Floudas D."/>
            <person name="Sun H."/>
            <person name="Yadav J.S."/>
            <person name="Pangilinan J."/>
            <person name="Larsson K.H."/>
            <person name="Matsuura K."/>
            <person name="Barry K."/>
            <person name="Labutti K."/>
            <person name="Kuo R."/>
            <person name="Ohm R.A."/>
            <person name="Bhattacharya S.S."/>
            <person name="Shirouzu T."/>
            <person name="Yoshinaga Y."/>
            <person name="Martin F.M."/>
            <person name="Grigoriev I.V."/>
            <person name="Hibbett D.S."/>
        </authorList>
    </citation>
    <scope>NUCLEOTIDE SEQUENCE [LARGE SCALE GENOMIC DNA]</scope>
    <source>
        <strain evidence="2 3">L-15889</strain>
    </source>
</reference>
<dbReference type="PANTHER" id="PTHR42791:SF1">
    <property type="entry name" value="N-ACETYLTRANSFERASE DOMAIN-CONTAINING PROTEIN"/>
    <property type="match status" value="1"/>
</dbReference>
<dbReference type="InterPro" id="IPR016181">
    <property type="entry name" value="Acyl_CoA_acyltransferase"/>
</dbReference>
<gene>
    <name evidence="2" type="ORF">DAEQUDRAFT_719987</name>
</gene>
<dbReference type="EMBL" id="KV429032">
    <property type="protein sequence ID" value="KZT74806.1"/>
    <property type="molecule type" value="Genomic_DNA"/>
</dbReference>
<dbReference type="SUPFAM" id="SSF55729">
    <property type="entry name" value="Acyl-CoA N-acyltransferases (Nat)"/>
    <property type="match status" value="1"/>
</dbReference>
<dbReference type="CDD" id="cd04301">
    <property type="entry name" value="NAT_SF"/>
    <property type="match status" value="1"/>
</dbReference>
<dbReference type="GO" id="GO:0016747">
    <property type="term" value="F:acyltransferase activity, transferring groups other than amino-acyl groups"/>
    <property type="evidence" value="ECO:0007669"/>
    <property type="project" value="InterPro"/>
</dbReference>
<dbReference type="InterPro" id="IPR000182">
    <property type="entry name" value="GNAT_dom"/>
</dbReference>
<dbReference type="OrthoDB" id="2744543at2759"/>
<evidence type="ECO:0000313" key="2">
    <source>
        <dbReference type="EMBL" id="KZT74806.1"/>
    </source>
</evidence>
<organism evidence="2 3">
    <name type="scientific">Daedalea quercina L-15889</name>
    <dbReference type="NCBI Taxonomy" id="1314783"/>
    <lineage>
        <taxon>Eukaryota</taxon>
        <taxon>Fungi</taxon>
        <taxon>Dikarya</taxon>
        <taxon>Basidiomycota</taxon>
        <taxon>Agaricomycotina</taxon>
        <taxon>Agaricomycetes</taxon>
        <taxon>Polyporales</taxon>
        <taxon>Fomitopsis</taxon>
    </lineage>
</organism>
<dbReference type="AlphaFoldDB" id="A0A165UET3"/>
<evidence type="ECO:0000313" key="3">
    <source>
        <dbReference type="Proteomes" id="UP000076727"/>
    </source>
</evidence>
<protein>
    <recommendedName>
        <fullName evidence="1">N-acetyltransferase domain-containing protein</fullName>
    </recommendedName>
</protein>
<dbReference type="STRING" id="1314783.A0A165UET3"/>
<dbReference type="PANTHER" id="PTHR42791">
    <property type="entry name" value="GNAT FAMILY ACETYLTRANSFERASE"/>
    <property type="match status" value="1"/>
</dbReference>
<dbReference type="Pfam" id="PF13508">
    <property type="entry name" value="Acetyltransf_7"/>
    <property type="match status" value="1"/>
</dbReference>
<dbReference type="InterPro" id="IPR052523">
    <property type="entry name" value="Trichothecene_AcTrans"/>
</dbReference>
<sequence>MRSEQLCIEVAAVRCLRLSNIPNAITTCNKAFEHDPRRRYLEDTPDARDETLHDMRTWYRPLIGFQLFAAAVVDRAWCINRGDSIATYGNPTVPLTARQILMARLMTIVAKVLMWLLSISLPAEQNNRLQESEKKMSAAIQNTLGDRTKEMLSLNLLATAPESQGHGYATALVRAVTSEADSHGRCTWLISSNYVNTVFYEGLGFVPVREIILGDENPTWNKAPVVMLLMVREPQIPDLMDEKVALLLNQIA</sequence>
<feature type="domain" description="N-acetyltransferase" evidence="1">
    <location>
        <begin position="95"/>
        <end position="232"/>
    </location>
</feature>
<dbReference type="Gene3D" id="3.40.630.30">
    <property type="match status" value="1"/>
</dbReference>
<dbReference type="PROSITE" id="PS51186">
    <property type="entry name" value="GNAT"/>
    <property type="match status" value="1"/>
</dbReference>